<dbReference type="CDD" id="cd07908">
    <property type="entry name" value="Mn_catalase_like"/>
    <property type="match status" value="1"/>
</dbReference>
<feature type="domain" description="Rubrerythrin diiron-binding" evidence="3">
    <location>
        <begin position="39"/>
        <end position="168"/>
    </location>
</feature>
<proteinExistence type="predicted"/>
<dbReference type="InterPro" id="IPR012347">
    <property type="entry name" value="Ferritin-like"/>
</dbReference>
<dbReference type="Proteomes" id="UP000092714">
    <property type="component" value="Unassembled WGS sequence"/>
</dbReference>
<gene>
    <name evidence="4" type="ORF">CP373A1_16125</name>
</gene>
<evidence type="ECO:0000256" key="2">
    <source>
        <dbReference type="ARBA" id="ARBA00023004"/>
    </source>
</evidence>
<dbReference type="SUPFAM" id="SSF47240">
    <property type="entry name" value="Ferritin-like"/>
    <property type="match status" value="1"/>
</dbReference>
<keyword evidence="2" id="KW-0408">Iron</keyword>
<dbReference type="InterPro" id="IPR009078">
    <property type="entry name" value="Ferritin-like_SF"/>
</dbReference>
<sequence>MLNNENNISYHVDLPYPEIKVEKENSRYANILLHNYSGIVSEFTAIDQYVYHKFKLFKDCPAVSQAIGEIAMVEMHHLEMLGELILLLGEDPRYWIKKKDKRYYWNGKFVDYGNTLKEYLDYDIQAEVVAIRDYNKALNEISDPNIVKIIERIILDEELHLKIFKELYAKYVKTPE</sequence>
<evidence type="ECO:0000259" key="3">
    <source>
        <dbReference type="Pfam" id="PF02915"/>
    </source>
</evidence>
<evidence type="ECO:0000256" key="1">
    <source>
        <dbReference type="ARBA" id="ARBA00022434"/>
    </source>
</evidence>
<dbReference type="Pfam" id="PF02915">
    <property type="entry name" value="Rubrerythrin"/>
    <property type="match status" value="1"/>
</dbReference>
<evidence type="ECO:0000313" key="4">
    <source>
        <dbReference type="EMBL" id="OBY09451.1"/>
    </source>
</evidence>
<dbReference type="OrthoDB" id="9791649at2"/>
<comment type="caution">
    <text evidence="4">The sequence shown here is derived from an EMBL/GenBank/DDBJ whole genome shotgun (WGS) entry which is preliminary data.</text>
</comment>
<dbReference type="eggNOG" id="COG3546">
    <property type="taxonomic scope" value="Bacteria"/>
</dbReference>
<dbReference type="GO" id="GO:0004322">
    <property type="term" value="F:ferroxidase activity"/>
    <property type="evidence" value="ECO:0007669"/>
    <property type="project" value="TreeGrafter"/>
</dbReference>
<keyword evidence="5" id="KW-1185">Reference proteome</keyword>
<keyword evidence="1" id="KW-0409">Iron storage</keyword>
<dbReference type="GeneID" id="42776182"/>
<dbReference type="PANTHER" id="PTHR30295:SF0">
    <property type="entry name" value="BACTERIOFERRITIN"/>
    <property type="match status" value="1"/>
</dbReference>
<accession>A0A174VIP7</accession>
<dbReference type="AlphaFoldDB" id="A0A174VIP7"/>
<dbReference type="RefSeq" id="WP_051195966.1">
    <property type="nucleotide sequence ID" value="NZ_CABHIH010000001.1"/>
</dbReference>
<dbReference type="GO" id="GO:0005829">
    <property type="term" value="C:cytosol"/>
    <property type="evidence" value="ECO:0007669"/>
    <property type="project" value="TreeGrafter"/>
</dbReference>
<evidence type="ECO:0000313" key="5">
    <source>
        <dbReference type="Proteomes" id="UP000092714"/>
    </source>
</evidence>
<dbReference type="EMBL" id="MAPZ01000033">
    <property type="protein sequence ID" value="OBY09451.1"/>
    <property type="molecule type" value="Genomic_DNA"/>
</dbReference>
<dbReference type="GO" id="GO:0020037">
    <property type="term" value="F:heme binding"/>
    <property type="evidence" value="ECO:0007669"/>
    <property type="project" value="TreeGrafter"/>
</dbReference>
<dbReference type="Gene3D" id="1.20.1260.10">
    <property type="match status" value="2"/>
</dbReference>
<name>A0A174VIP7_9CLOT</name>
<dbReference type="GO" id="GO:0006879">
    <property type="term" value="P:intracellular iron ion homeostasis"/>
    <property type="evidence" value="ECO:0007669"/>
    <property type="project" value="UniProtKB-KW"/>
</dbReference>
<dbReference type="InterPro" id="IPR003251">
    <property type="entry name" value="Rr_diiron-bd_dom"/>
</dbReference>
<reference evidence="4 5" key="1">
    <citation type="submission" date="2016-06" db="EMBL/GenBank/DDBJ databases">
        <authorList>
            <person name="Kjaerup R.B."/>
            <person name="Dalgaard T.S."/>
            <person name="Juul-Madsen H.R."/>
        </authorList>
    </citation>
    <scope>NUCLEOTIDE SEQUENCE [LARGE SCALE GENOMIC DNA]</scope>
    <source>
        <strain evidence="4 5">373-A1</strain>
    </source>
</reference>
<dbReference type="GO" id="GO:0005506">
    <property type="term" value="F:iron ion binding"/>
    <property type="evidence" value="ECO:0007669"/>
    <property type="project" value="TreeGrafter"/>
</dbReference>
<dbReference type="PANTHER" id="PTHR30295">
    <property type="entry name" value="BACTERIOFERRITIN"/>
    <property type="match status" value="1"/>
</dbReference>
<protein>
    <recommendedName>
        <fullName evidence="3">Rubrerythrin diiron-binding domain-containing protein</fullName>
    </recommendedName>
</protein>
<organism evidence="4 5">
    <name type="scientific">Clostridium paraputrificum</name>
    <dbReference type="NCBI Taxonomy" id="29363"/>
    <lineage>
        <taxon>Bacteria</taxon>
        <taxon>Bacillati</taxon>
        <taxon>Bacillota</taxon>
        <taxon>Clostridia</taxon>
        <taxon>Eubacteriales</taxon>
        <taxon>Clostridiaceae</taxon>
        <taxon>Clostridium</taxon>
    </lineage>
</organism>